<feature type="compositionally biased region" description="Polar residues" evidence="1">
    <location>
        <begin position="39"/>
        <end position="51"/>
    </location>
</feature>
<proteinExistence type="predicted"/>
<comment type="caution">
    <text evidence="2">The sequence shown here is derived from an EMBL/GenBank/DDBJ whole genome shotgun (WGS) entry which is preliminary data.</text>
</comment>
<dbReference type="AlphaFoldDB" id="A0AAV4HKA8"/>
<reference evidence="2 3" key="1">
    <citation type="journal article" date="2021" name="Elife">
        <title>Chloroplast acquisition without the gene transfer in kleptoplastic sea slugs, Plakobranchus ocellatus.</title>
        <authorList>
            <person name="Maeda T."/>
            <person name="Takahashi S."/>
            <person name="Yoshida T."/>
            <person name="Shimamura S."/>
            <person name="Takaki Y."/>
            <person name="Nagai Y."/>
            <person name="Toyoda A."/>
            <person name="Suzuki Y."/>
            <person name="Arimoto A."/>
            <person name="Ishii H."/>
            <person name="Satoh N."/>
            <person name="Nishiyama T."/>
            <person name="Hasebe M."/>
            <person name="Maruyama T."/>
            <person name="Minagawa J."/>
            <person name="Obokata J."/>
            <person name="Shigenobu S."/>
        </authorList>
    </citation>
    <scope>NUCLEOTIDE SEQUENCE [LARGE SCALE GENOMIC DNA]</scope>
</reference>
<dbReference type="EMBL" id="BMAT01002019">
    <property type="protein sequence ID" value="GFR97221.1"/>
    <property type="molecule type" value="Genomic_DNA"/>
</dbReference>
<dbReference type="Proteomes" id="UP000762676">
    <property type="component" value="Unassembled WGS sequence"/>
</dbReference>
<feature type="region of interest" description="Disordered" evidence="1">
    <location>
        <begin position="33"/>
        <end position="80"/>
    </location>
</feature>
<feature type="compositionally biased region" description="Basic residues" evidence="1">
    <location>
        <begin position="1"/>
        <end position="11"/>
    </location>
</feature>
<accession>A0AAV4HKA8</accession>
<sequence>MVKVSSRKGKHRQDAGKIQTLSNQIALRGCQDARKDTGLEQQRWTEMTSTAKVDRSDVHSKGGPKRRQQQRWTEATSTAKDWWAEATSTAKVD</sequence>
<evidence type="ECO:0000313" key="2">
    <source>
        <dbReference type="EMBL" id="GFR97221.1"/>
    </source>
</evidence>
<feature type="compositionally biased region" description="Polar residues" evidence="1">
    <location>
        <begin position="70"/>
        <end position="79"/>
    </location>
</feature>
<evidence type="ECO:0000256" key="1">
    <source>
        <dbReference type="SAM" id="MobiDB-lite"/>
    </source>
</evidence>
<keyword evidence="3" id="KW-1185">Reference proteome</keyword>
<name>A0AAV4HKA8_9GAST</name>
<protein>
    <submittedName>
        <fullName evidence="2">Uncharacterized protein</fullName>
    </submittedName>
</protein>
<gene>
    <name evidence="2" type="ORF">ElyMa_000987800</name>
</gene>
<feature type="region of interest" description="Disordered" evidence="1">
    <location>
        <begin position="1"/>
        <end position="20"/>
    </location>
</feature>
<organism evidence="2 3">
    <name type="scientific">Elysia marginata</name>
    <dbReference type="NCBI Taxonomy" id="1093978"/>
    <lineage>
        <taxon>Eukaryota</taxon>
        <taxon>Metazoa</taxon>
        <taxon>Spiralia</taxon>
        <taxon>Lophotrochozoa</taxon>
        <taxon>Mollusca</taxon>
        <taxon>Gastropoda</taxon>
        <taxon>Heterobranchia</taxon>
        <taxon>Euthyneura</taxon>
        <taxon>Panpulmonata</taxon>
        <taxon>Sacoglossa</taxon>
        <taxon>Placobranchoidea</taxon>
        <taxon>Plakobranchidae</taxon>
        <taxon>Elysia</taxon>
    </lineage>
</organism>
<evidence type="ECO:0000313" key="3">
    <source>
        <dbReference type="Proteomes" id="UP000762676"/>
    </source>
</evidence>